<name>A0AAV7LBZ6_PLEWA</name>
<keyword evidence="2" id="KW-1185">Reference proteome</keyword>
<comment type="caution">
    <text evidence="1">The sequence shown here is derived from an EMBL/GenBank/DDBJ whole genome shotgun (WGS) entry which is preliminary data.</text>
</comment>
<feature type="non-terminal residue" evidence="1">
    <location>
        <position position="82"/>
    </location>
</feature>
<accession>A0AAV7LBZ6</accession>
<evidence type="ECO:0000313" key="1">
    <source>
        <dbReference type="EMBL" id="KAJ1085115.1"/>
    </source>
</evidence>
<organism evidence="1 2">
    <name type="scientific">Pleurodeles waltl</name>
    <name type="common">Iberian ribbed newt</name>
    <dbReference type="NCBI Taxonomy" id="8319"/>
    <lineage>
        <taxon>Eukaryota</taxon>
        <taxon>Metazoa</taxon>
        <taxon>Chordata</taxon>
        <taxon>Craniata</taxon>
        <taxon>Vertebrata</taxon>
        <taxon>Euteleostomi</taxon>
        <taxon>Amphibia</taxon>
        <taxon>Batrachia</taxon>
        <taxon>Caudata</taxon>
        <taxon>Salamandroidea</taxon>
        <taxon>Salamandridae</taxon>
        <taxon>Pleurodelinae</taxon>
        <taxon>Pleurodeles</taxon>
    </lineage>
</organism>
<protein>
    <submittedName>
        <fullName evidence="1">Uncharacterized protein</fullName>
    </submittedName>
</protein>
<gene>
    <name evidence="1" type="ORF">NDU88_005248</name>
</gene>
<dbReference type="AlphaFoldDB" id="A0AAV7LBZ6"/>
<reference evidence="1" key="1">
    <citation type="journal article" date="2022" name="bioRxiv">
        <title>Sequencing and chromosome-scale assembly of the giantPleurodeles waltlgenome.</title>
        <authorList>
            <person name="Brown T."/>
            <person name="Elewa A."/>
            <person name="Iarovenko S."/>
            <person name="Subramanian E."/>
            <person name="Araus A.J."/>
            <person name="Petzold A."/>
            <person name="Susuki M."/>
            <person name="Suzuki K.-i.T."/>
            <person name="Hayashi T."/>
            <person name="Toyoda A."/>
            <person name="Oliveira C."/>
            <person name="Osipova E."/>
            <person name="Leigh N.D."/>
            <person name="Simon A."/>
            <person name="Yun M.H."/>
        </authorList>
    </citation>
    <scope>NUCLEOTIDE SEQUENCE</scope>
    <source>
        <strain evidence="1">20211129_DDA</strain>
        <tissue evidence="1">Liver</tissue>
    </source>
</reference>
<sequence>NTRVSFRKEEGWKVVPFRKEALTGLFRAWMRCKTLRTSGAPERTQLAPSVRYMIASAEHEPAAENGCSWDRQRTQRLAGLQH</sequence>
<dbReference type="EMBL" id="JANPWB010000016">
    <property type="protein sequence ID" value="KAJ1085115.1"/>
    <property type="molecule type" value="Genomic_DNA"/>
</dbReference>
<dbReference type="Proteomes" id="UP001066276">
    <property type="component" value="Chromosome 12"/>
</dbReference>
<feature type="non-terminal residue" evidence="1">
    <location>
        <position position="1"/>
    </location>
</feature>
<evidence type="ECO:0000313" key="2">
    <source>
        <dbReference type="Proteomes" id="UP001066276"/>
    </source>
</evidence>
<proteinExistence type="predicted"/>